<dbReference type="RefSeq" id="XP_018005156.1">
    <property type="nucleotide sequence ID" value="XM_018142465.1"/>
</dbReference>
<comment type="caution">
    <text evidence="2">The sequence shown here is derived from an EMBL/GenBank/DDBJ whole genome shotgun (WGS) entry which is preliminary data.</text>
</comment>
<dbReference type="VEuPathDB" id="FungiDB:AB675_2490"/>
<dbReference type="STRING" id="1664694.A0A0N1HAV3"/>
<feature type="compositionally biased region" description="Basic and acidic residues" evidence="1">
    <location>
        <begin position="265"/>
        <end position="361"/>
    </location>
</feature>
<dbReference type="OrthoDB" id="5374349at2759"/>
<name>A0A0N1HAV3_9EURO</name>
<sequence length="400" mass="43976">MSDQKSAVDFNQMIQADRARRKNEQLAANIFGRNRSKQNDGGKVNRSASNSPSLASRIGIAKRTPSTTSNSSQGNPFRPALNRNSSSQAQQRDRANRISHALDASNTSTSQRPTSKSGGLSIKGKAGPWTVVATNFAPGTTAADIEASISHTAVDDDGQQGLISCHITSTQPVVTAEFVLTERTIADRIISTYNNQLADGRYLKLQLQKPQAQSKEPSHPPKATQPSPSPRHDTELYSEDADMLSPDDVAPGSTQATAGNTTEPSRYDSDREDAAASRDRRDRETRRDDPRDDHHRDGPPRSPPRDDRDMRRGGPPREHDRDRDMMRDRERRYDDRGGGYDRRGGYDDHRGGYDRRYDDRGPPSGHFRGRGGDRGGSGRGYAGSISERYARANGGGGSYR</sequence>
<dbReference type="GeneID" id="28734345"/>
<reference evidence="2 3" key="1">
    <citation type="submission" date="2015-06" db="EMBL/GenBank/DDBJ databases">
        <title>Draft genome of the ant-associated black yeast Phialophora attae CBS 131958.</title>
        <authorList>
            <person name="Moreno L.F."/>
            <person name="Stielow B.J."/>
            <person name="de Hoog S."/>
            <person name="Vicente V.A."/>
            <person name="Weiss V.A."/>
            <person name="de Vries M."/>
            <person name="Cruz L.M."/>
            <person name="Souza E.M."/>
        </authorList>
    </citation>
    <scope>NUCLEOTIDE SEQUENCE [LARGE SCALE GENOMIC DNA]</scope>
    <source>
        <strain evidence="2 3">CBS 131958</strain>
    </source>
</reference>
<dbReference type="Proteomes" id="UP000038010">
    <property type="component" value="Unassembled WGS sequence"/>
</dbReference>
<gene>
    <name evidence="2" type="ORF">AB675_2490</name>
</gene>
<protein>
    <recommendedName>
        <fullName evidence="4">RRM domain-containing protein</fullName>
    </recommendedName>
</protein>
<feature type="region of interest" description="Disordered" evidence="1">
    <location>
        <begin position="207"/>
        <end position="400"/>
    </location>
</feature>
<keyword evidence="3" id="KW-1185">Reference proteome</keyword>
<organism evidence="2 3">
    <name type="scientific">Cyphellophora attinorum</name>
    <dbReference type="NCBI Taxonomy" id="1664694"/>
    <lineage>
        <taxon>Eukaryota</taxon>
        <taxon>Fungi</taxon>
        <taxon>Dikarya</taxon>
        <taxon>Ascomycota</taxon>
        <taxon>Pezizomycotina</taxon>
        <taxon>Eurotiomycetes</taxon>
        <taxon>Chaetothyriomycetidae</taxon>
        <taxon>Chaetothyriales</taxon>
        <taxon>Cyphellophoraceae</taxon>
        <taxon>Cyphellophora</taxon>
    </lineage>
</organism>
<evidence type="ECO:0000313" key="2">
    <source>
        <dbReference type="EMBL" id="KPI45193.1"/>
    </source>
</evidence>
<evidence type="ECO:0000313" key="3">
    <source>
        <dbReference type="Proteomes" id="UP000038010"/>
    </source>
</evidence>
<dbReference type="AlphaFoldDB" id="A0A0N1HAV3"/>
<feature type="compositionally biased region" description="Polar residues" evidence="1">
    <location>
        <begin position="64"/>
        <end position="75"/>
    </location>
</feature>
<dbReference type="EMBL" id="LFJN01000002">
    <property type="protein sequence ID" value="KPI45193.1"/>
    <property type="molecule type" value="Genomic_DNA"/>
</dbReference>
<feature type="compositionally biased region" description="Polar residues" evidence="1">
    <location>
        <begin position="104"/>
        <end position="118"/>
    </location>
</feature>
<feature type="region of interest" description="Disordered" evidence="1">
    <location>
        <begin position="1"/>
        <end position="124"/>
    </location>
</feature>
<accession>A0A0N1HAV3</accession>
<evidence type="ECO:0000256" key="1">
    <source>
        <dbReference type="SAM" id="MobiDB-lite"/>
    </source>
</evidence>
<feature type="compositionally biased region" description="Polar residues" evidence="1">
    <location>
        <begin position="252"/>
        <end position="264"/>
    </location>
</feature>
<proteinExistence type="predicted"/>
<evidence type="ECO:0008006" key="4">
    <source>
        <dbReference type="Google" id="ProtNLM"/>
    </source>
</evidence>